<protein>
    <submittedName>
        <fullName evidence="8">Cyclic nucleotide-binding protein</fullName>
    </submittedName>
</protein>
<accession>A0A286TWK4</accession>
<sequence>MVSGDPDKDYYEEVKKIFGDDVLVTVCITSDNIFQEEILQSIENISDKIGNITLNIDDEDVEVVTRVISLTTVNKIVGREGYLDINQLIDYIPSGPDELEKIKKNALQNETFLNDIVSKDGKTAAINTYIQASPPGYLSYNHEIKNKIQEFIDIEAKRLKKQGVNAEIFQIGLPVIKVEVAEYIENDLRMFMPICITVSLIILWFSFRTISAVIIPLTTGMISVAWTLGIMSFVGYPINVISNALPVLLIVVGCTEDIHMLSEYYHQLKAGNEKHIAIRNMSIKCGLAIFLTSLTTTLGFSALICNKIVMIREFGICSAIGLICNFIVTILFVPTFLQWTRVPKSFTTVSKKKTSLIMGSISDFICRIVVHKRVFIIIGTAMVIILAVFGTFKVRPDADYTNFFKKNSSIRVKLDKLHNRISGGKSMLIVIDSGQEGGIAGPEIMTAIAEFQDYLNQRFDKTISVADYVKIMHREMNNGDKEFFKIPTSRELISQYLLLMDGDDLERVLDSAHSAACIIVRHNIIGSWQVNKELDAIKDMSKQLFPKYVQVKITGIDILNKKAGDYMSKGQIMGLGLGLVIIFFIISILFLSPWVGFLAMIPNMIPILLNFGIMGWFHIPLSPATSIVAIIALGIAVDDTIHFMVRFHKELKNTNNQDEAISRTLKKELLPIMSTSIALALGFCILISSNFVSNICFGYLAAIAMLVALVSDLFVTPGLLLATHLFSSRNVLKVKN</sequence>
<evidence type="ECO:0000313" key="8">
    <source>
        <dbReference type="EMBL" id="GAX60254.1"/>
    </source>
</evidence>
<feature type="transmembrane region" description="Helical" evidence="6">
    <location>
        <begin position="669"/>
        <end position="691"/>
    </location>
</feature>
<dbReference type="GO" id="GO:0022857">
    <property type="term" value="F:transmembrane transporter activity"/>
    <property type="evidence" value="ECO:0007669"/>
    <property type="project" value="InterPro"/>
</dbReference>
<dbReference type="Proteomes" id="UP000218542">
    <property type="component" value="Unassembled WGS sequence"/>
</dbReference>
<proteinExistence type="predicted"/>
<dbReference type="PANTHER" id="PTHR33406:SF12">
    <property type="entry name" value="BLR2997 PROTEIN"/>
    <property type="match status" value="1"/>
</dbReference>
<evidence type="ECO:0000256" key="6">
    <source>
        <dbReference type="SAM" id="Phobius"/>
    </source>
</evidence>
<keyword evidence="4 6" id="KW-1133">Transmembrane helix</keyword>
<evidence type="ECO:0000256" key="1">
    <source>
        <dbReference type="ARBA" id="ARBA00004651"/>
    </source>
</evidence>
<name>A0A286TWK4_9BACT</name>
<organism evidence="8 9">
    <name type="scientific">Candidatus Scalindua japonica</name>
    <dbReference type="NCBI Taxonomy" id="1284222"/>
    <lineage>
        <taxon>Bacteria</taxon>
        <taxon>Pseudomonadati</taxon>
        <taxon>Planctomycetota</taxon>
        <taxon>Candidatus Brocadiia</taxon>
        <taxon>Candidatus Brocadiales</taxon>
        <taxon>Candidatus Scalinduaceae</taxon>
        <taxon>Candidatus Scalindua</taxon>
    </lineage>
</organism>
<feature type="transmembrane region" description="Helical" evidence="6">
    <location>
        <begin position="316"/>
        <end position="337"/>
    </location>
</feature>
<evidence type="ECO:0000256" key="4">
    <source>
        <dbReference type="ARBA" id="ARBA00022989"/>
    </source>
</evidence>
<comment type="subcellular location">
    <subcellularLocation>
        <location evidence="1">Cell membrane</location>
        <topology evidence="1">Multi-pass membrane protein</topology>
    </subcellularLocation>
</comment>
<feature type="transmembrane region" description="Helical" evidence="6">
    <location>
        <begin position="697"/>
        <end position="726"/>
    </location>
</feature>
<dbReference type="PRINTS" id="PR00702">
    <property type="entry name" value="ACRIFLAVINRP"/>
</dbReference>
<dbReference type="InterPro" id="IPR050545">
    <property type="entry name" value="Mycobact_MmpL"/>
</dbReference>
<dbReference type="GO" id="GO:0005886">
    <property type="term" value="C:plasma membrane"/>
    <property type="evidence" value="ECO:0007669"/>
    <property type="project" value="UniProtKB-SubCell"/>
</dbReference>
<keyword evidence="9" id="KW-1185">Reference proteome</keyword>
<gene>
    <name evidence="8" type="ORF">SCALIN_C10_0014</name>
</gene>
<dbReference type="Gene3D" id="1.20.1640.10">
    <property type="entry name" value="Multidrug efflux transporter AcrB transmembrane domain"/>
    <property type="match status" value="2"/>
</dbReference>
<feature type="transmembrane region" description="Helical" evidence="6">
    <location>
        <begin position="615"/>
        <end position="637"/>
    </location>
</feature>
<feature type="domain" description="SSD" evidence="7">
    <location>
        <begin position="217"/>
        <end position="339"/>
    </location>
</feature>
<reference evidence="9" key="1">
    <citation type="journal article" date="2017" name="Environ. Microbiol. Rep.">
        <title>Genetic Diversity of Marine Anaerobic Ammonium-Oxidizing Bacteria as Revealed by Genomic and Proteomic Analyses of 'Candidatus Scalindua japonica'.</title>
        <authorList>
            <person name="Oshiki M."/>
            <person name="Mizuto K."/>
            <person name="Kimura Z."/>
            <person name="Kindaichi T."/>
            <person name="Satoh H."/>
            <person name="Okabe S."/>
        </authorList>
    </citation>
    <scope>NUCLEOTIDE SEQUENCE [LARGE SCALE GENOMIC DNA]</scope>
    <source>
        <strain evidence="9">husup-a2</strain>
    </source>
</reference>
<feature type="transmembrane region" description="Helical" evidence="6">
    <location>
        <begin position="213"/>
        <end position="236"/>
    </location>
</feature>
<evidence type="ECO:0000313" key="9">
    <source>
        <dbReference type="Proteomes" id="UP000218542"/>
    </source>
</evidence>
<dbReference type="InterPro" id="IPR001036">
    <property type="entry name" value="Acrflvin-R"/>
</dbReference>
<evidence type="ECO:0000256" key="5">
    <source>
        <dbReference type="ARBA" id="ARBA00023136"/>
    </source>
</evidence>
<dbReference type="AlphaFoldDB" id="A0A286TWK4"/>
<dbReference type="InterPro" id="IPR000731">
    <property type="entry name" value="SSD"/>
</dbReference>
<comment type="caution">
    <text evidence="8">The sequence shown here is derived from an EMBL/GenBank/DDBJ whole genome shotgun (WGS) entry which is preliminary data.</text>
</comment>
<dbReference type="InterPro" id="IPR004869">
    <property type="entry name" value="MMPL_dom"/>
</dbReference>
<feature type="transmembrane region" description="Helical" evidence="6">
    <location>
        <begin position="281"/>
        <end position="304"/>
    </location>
</feature>
<feature type="transmembrane region" description="Helical" evidence="6">
    <location>
        <begin position="190"/>
        <end position="207"/>
    </location>
</feature>
<keyword evidence="5 6" id="KW-0472">Membrane</keyword>
<evidence type="ECO:0000256" key="3">
    <source>
        <dbReference type="ARBA" id="ARBA00022692"/>
    </source>
</evidence>
<feature type="transmembrane region" description="Helical" evidence="6">
    <location>
        <begin position="374"/>
        <end position="392"/>
    </location>
</feature>
<dbReference type="PROSITE" id="PS50156">
    <property type="entry name" value="SSD"/>
    <property type="match status" value="2"/>
</dbReference>
<dbReference type="Pfam" id="PF03176">
    <property type="entry name" value="MMPL"/>
    <property type="match status" value="2"/>
</dbReference>
<dbReference type="SUPFAM" id="SSF82866">
    <property type="entry name" value="Multidrug efflux transporter AcrB transmembrane domain"/>
    <property type="match status" value="2"/>
</dbReference>
<feature type="domain" description="SSD" evidence="7">
    <location>
        <begin position="594"/>
        <end position="722"/>
    </location>
</feature>
<evidence type="ECO:0000259" key="7">
    <source>
        <dbReference type="PROSITE" id="PS50156"/>
    </source>
</evidence>
<dbReference type="PANTHER" id="PTHR33406">
    <property type="entry name" value="MEMBRANE PROTEIN MJ1562-RELATED"/>
    <property type="match status" value="1"/>
</dbReference>
<feature type="transmembrane region" description="Helical" evidence="6">
    <location>
        <begin position="572"/>
        <end position="595"/>
    </location>
</feature>
<evidence type="ECO:0000256" key="2">
    <source>
        <dbReference type="ARBA" id="ARBA00022475"/>
    </source>
</evidence>
<dbReference type="EMBL" id="BAOS01000010">
    <property type="protein sequence ID" value="GAX60254.1"/>
    <property type="molecule type" value="Genomic_DNA"/>
</dbReference>
<keyword evidence="2" id="KW-1003">Cell membrane</keyword>
<keyword evidence="3 6" id="KW-0812">Transmembrane</keyword>